<evidence type="ECO:0000256" key="1">
    <source>
        <dbReference type="SAM" id="MobiDB-lite"/>
    </source>
</evidence>
<dbReference type="AlphaFoldDB" id="A0AAN8Y928"/>
<evidence type="ECO:0000313" key="2">
    <source>
        <dbReference type="EMBL" id="KAK6783867.1"/>
    </source>
</evidence>
<protein>
    <submittedName>
        <fullName evidence="2">Uncharacterized protein</fullName>
    </submittedName>
</protein>
<gene>
    <name evidence="2" type="ORF">RDI58_017321</name>
</gene>
<dbReference type="EMBL" id="JBANQN010000007">
    <property type="protein sequence ID" value="KAK6783867.1"/>
    <property type="molecule type" value="Genomic_DNA"/>
</dbReference>
<evidence type="ECO:0000313" key="3">
    <source>
        <dbReference type="Proteomes" id="UP001371456"/>
    </source>
</evidence>
<keyword evidence="3" id="KW-1185">Reference proteome</keyword>
<reference evidence="2 3" key="1">
    <citation type="submission" date="2024-02" db="EMBL/GenBank/DDBJ databases">
        <title>de novo genome assembly of Solanum bulbocastanum strain 11H21.</title>
        <authorList>
            <person name="Hosaka A.J."/>
        </authorList>
    </citation>
    <scope>NUCLEOTIDE SEQUENCE [LARGE SCALE GENOMIC DNA]</scope>
    <source>
        <tissue evidence="2">Young leaves</tissue>
    </source>
</reference>
<name>A0AAN8Y928_SOLBU</name>
<proteinExistence type="predicted"/>
<dbReference type="Proteomes" id="UP001371456">
    <property type="component" value="Unassembled WGS sequence"/>
</dbReference>
<organism evidence="2 3">
    <name type="scientific">Solanum bulbocastanum</name>
    <name type="common">Wild potato</name>
    <dbReference type="NCBI Taxonomy" id="147425"/>
    <lineage>
        <taxon>Eukaryota</taxon>
        <taxon>Viridiplantae</taxon>
        <taxon>Streptophyta</taxon>
        <taxon>Embryophyta</taxon>
        <taxon>Tracheophyta</taxon>
        <taxon>Spermatophyta</taxon>
        <taxon>Magnoliopsida</taxon>
        <taxon>eudicotyledons</taxon>
        <taxon>Gunneridae</taxon>
        <taxon>Pentapetalae</taxon>
        <taxon>asterids</taxon>
        <taxon>lamiids</taxon>
        <taxon>Solanales</taxon>
        <taxon>Solanaceae</taxon>
        <taxon>Solanoideae</taxon>
        <taxon>Solaneae</taxon>
        <taxon>Solanum</taxon>
    </lineage>
</organism>
<sequence length="72" mass="8339">MEHTNYGNQKFEKTIFPPGEEQKWNTPTTVTSKYLFVRKCVQEIVKVGRNKSFHTLVVPNPTPGEEQKCIDD</sequence>
<comment type="caution">
    <text evidence="2">The sequence shown here is derived from an EMBL/GenBank/DDBJ whole genome shotgun (WGS) entry which is preliminary data.</text>
</comment>
<accession>A0AAN8Y928</accession>
<feature type="region of interest" description="Disordered" evidence="1">
    <location>
        <begin position="1"/>
        <end position="23"/>
    </location>
</feature>